<proteinExistence type="predicted"/>
<dbReference type="EMBL" id="AZEY01000090">
    <property type="protein sequence ID" value="KRL64399.1"/>
    <property type="molecule type" value="Genomic_DNA"/>
</dbReference>
<keyword evidence="1" id="KW-0732">Signal</keyword>
<feature type="signal peptide" evidence="1">
    <location>
        <begin position="1"/>
        <end position="29"/>
    </location>
</feature>
<sequence length="157" mass="18598">MKKVKVFISGLALLTMLLFLGSTSHSVHASAWHNGLPKMIRGNWYLYRHHKPVSHLYGSKHLYAYNDVWYTKRYHAYFNTFSYNFLEKPTYRYVGNHKYIINGLVEGGHSDFRYIGKRRSHVVKVSKNHLREYDNTWTRKKPSRMVSTKKGYQLPPS</sequence>
<name>A0A0R1S622_9LACO</name>
<comment type="caution">
    <text evidence="2">The sequence shown here is derived from an EMBL/GenBank/DDBJ whole genome shotgun (WGS) entry which is preliminary data.</text>
</comment>
<organism evidence="2 3">
    <name type="scientific">Lentilactobacillus diolivorans DSM 14421</name>
    <dbReference type="NCBI Taxonomy" id="1423739"/>
    <lineage>
        <taxon>Bacteria</taxon>
        <taxon>Bacillati</taxon>
        <taxon>Bacillota</taxon>
        <taxon>Bacilli</taxon>
        <taxon>Lactobacillales</taxon>
        <taxon>Lactobacillaceae</taxon>
        <taxon>Lentilactobacillus</taxon>
    </lineage>
</organism>
<reference evidence="2 3" key="1">
    <citation type="journal article" date="2015" name="Genome Announc.">
        <title>Expanding the biotechnology potential of lactobacilli through comparative genomics of 213 strains and associated genera.</title>
        <authorList>
            <person name="Sun Z."/>
            <person name="Harris H.M."/>
            <person name="McCann A."/>
            <person name="Guo C."/>
            <person name="Argimon S."/>
            <person name="Zhang W."/>
            <person name="Yang X."/>
            <person name="Jeffery I.B."/>
            <person name="Cooney J.C."/>
            <person name="Kagawa T.F."/>
            <person name="Liu W."/>
            <person name="Song Y."/>
            <person name="Salvetti E."/>
            <person name="Wrobel A."/>
            <person name="Rasinkangas P."/>
            <person name="Parkhill J."/>
            <person name="Rea M.C."/>
            <person name="O'Sullivan O."/>
            <person name="Ritari J."/>
            <person name="Douillard F.P."/>
            <person name="Paul Ross R."/>
            <person name="Yang R."/>
            <person name="Briner A.E."/>
            <person name="Felis G.E."/>
            <person name="de Vos W.M."/>
            <person name="Barrangou R."/>
            <person name="Klaenhammer T.R."/>
            <person name="Caufield P.W."/>
            <person name="Cui Y."/>
            <person name="Zhang H."/>
            <person name="O'Toole P.W."/>
        </authorList>
    </citation>
    <scope>NUCLEOTIDE SEQUENCE [LARGE SCALE GENOMIC DNA]</scope>
    <source>
        <strain evidence="2 3">DSM 14421</strain>
    </source>
</reference>
<evidence type="ECO:0000256" key="1">
    <source>
        <dbReference type="SAM" id="SignalP"/>
    </source>
</evidence>
<dbReference type="Proteomes" id="UP000052013">
    <property type="component" value="Unassembled WGS sequence"/>
</dbReference>
<evidence type="ECO:0000313" key="3">
    <source>
        <dbReference type="Proteomes" id="UP000052013"/>
    </source>
</evidence>
<evidence type="ECO:0000313" key="2">
    <source>
        <dbReference type="EMBL" id="KRL64399.1"/>
    </source>
</evidence>
<protein>
    <submittedName>
        <fullName evidence="2">Uncharacterized protein</fullName>
    </submittedName>
</protein>
<gene>
    <name evidence="2" type="ORF">FC85_GL000909</name>
</gene>
<dbReference type="STRING" id="1423739.FC85_GL000909"/>
<dbReference type="RefSeq" id="WP_057865363.1">
    <property type="nucleotide sequence ID" value="NZ_AZEY01000090.1"/>
</dbReference>
<feature type="chain" id="PRO_5039463837" evidence="1">
    <location>
        <begin position="30"/>
        <end position="157"/>
    </location>
</feature>
<accession>A0A0R1S622</accession>
<dbReference type="AlphaFoldDB" id="A0A0R1S622"/>
<dbReference type="PATRIC" id="fig|1423739.3.peg.958"/>